<evidence type="ECO:0000313" key="14">
    <source>
        <dbReference type="EMBL" id="KAA0719535.1"/>
    </source>
</evidence>
<evidence type="ECO:0000256" key="6">
    <source>
        <dbReference type="ARBA" id="ARBA00022723"/>
    </source>
</evidence>
<feature type="domain" description="E3 Ubiquitin ligase MUL1-like" evidence="13">
    <location>
        <begin position="104"/>
        <end position="255"/>
    </location>
</feature>
<evidence type="ECO:0000259" key="13">
    <source>
        <dbReference type="Pfam" id="PF12483"/>
    </source>
</evidence>
<evidence type="ECO:0000256" key="1">
    <source>
        <dbReference type="ARBA" id="ARBA00000900"/>
    </source>
</evidence>
<dbReference type="InterPro" id="IPR022170">
    <property type="entry name" value="MUL1-like"/>
</dbReference>
<keyword evidence="10 12" id="KW-1133">Transmembrane helix</keyword>
<protein>
    <recommendedName>
        <fullName evidence="3">RING-type E3 ubiquitin transferase</fullName>
        <ecNumber evidence="3">2.3.2.27</ecNumber>
    </recommendedName>
</protein>
<dbReference type="PANTHER" id="PTHR12183">
    <property type="entry name" value="MITOCHONDRIAL UBIQUITIN LIGASE ACTIVATOR OF NFKB 1"/>
    <property type="match status" value="1"/>
</dbReference>
<dbReference type="GO" id="GO:0016567">
    <property type="term" value="P:protein ubiquitination"/>
    <property type="evidence" value="ECO:0007669"/>
    <property type="project" value="InterPro"/>
</dbReference>
<dbReference type="PANTHER" id="PTHR12183:SF36">
    <property type="entry name" value="RING-TYPE E3 UBIQUITIN TRANSFERASE"/>
    <property type="match status" value="1"/>
</dbReference>
<dbReference type="Proteomes" id="UP000324632">
    <property type="component" value="Chromosome 7"/>
</dbReference>
<evidence type="ECO:0000256" key="10">
    <source>
        <dbReference type="ARBA" id="ARBA00022989"/>
    </source>
</evidence>
<feature type="transmembrane region" description="Helical" evidence="12">
    <location>
        <begin position="241"/>
        <end position="261"/>
    </location>
</feature>
<evidence type="ECO:0000256" key="5">
    <source>
        <dbReference type="ARBA" id="ARBA00022692"/>
    </source>
</evidence>
<dbReference type="Pfam" id="PF12483">
    <property type="entry name" value="GIDE"/>
    <property type="match status" value="1"/>
</dbReference>
<gene>
    <name evidence="14" type="ORF">E1301_Tti016042</name>
</gene>
<keyword evidence="11 12" id="KW-0472">Membrane</keyword>
<keyword evidence="7" id="KW-0863">Zinc-finger</keyword>
<keyword evidence="15" id="KW-1185">Reference proteome</keyword>
<comment type="subcellular location">
    <subcellularLocation>
        <location evidence="2">Membrane</location>
        <topology evidence="2">Multi-pass membrane protein</topology>
    </subcellularLocation>
</comment>
<evidence type="ECO:0000256" key="11">
    <source>
        <dbReference type="ARBA" id="ARBA00023136"/>
    </source>
</evidence>
<keyword evidence="6" id="KW-0479">Metal-binding</keyword>
<dbReference type="EMBL" id="SOYY01000007">
    <property type="protein sequence ID" value="KAA0719535.1"/>
    <property type="molecule type" value="Genomic_DNA"/>
</dbReference>
<dbReference type="InterPro" id="IPR051652">
    <property type="entry name" value="MDM2_MDM4_MUL1"/>
</dbReference>
<evidence type="ECO:0000256" key="8">
    <source>
        <dbReference type="ARBA" id="ARBA00022786"/>
    </source>
</evidence>
<sequence length="270" mass="30509">MSDPFLSPLTLICAGSSLAFSAVFYKLYKDKKQETQKLKEIPHFQPDHHLLRILNATPHKRLHYVAVDGVYIAANGEPISSQYAQRCHGVVQKITVQEHWKYWNSMMKSWVSKTVNKKETNNTVPFSLVQPGSYVSEVSVHVDSPLEAAGDYLEQVHKRLRQAKEGLVGIVLQEFSGEKPVALEEREEMLRVGSFLTGFGELVLEQDKVVKLRPPRDGRSYILIASDYKSFIQRHENSANMWKGLTALFGITGVTLLAGFIHTGLKDKKK</sequence>
<organism evidence="14 15">
    <name type="scientific">Triplophysa tibetana</name>
    <dbReference type="NCBI Taxonomy" id="1572043"/>
    <lineage>
        <taxon>Eukaryota</taxon>
        <taxon>Metazoa</taxon>
        <taxon>Chordata</taxon>
        <taxon>Craniata</taxon>
        <taxon>Vertebrata</taxon>
        <taxon>Euteleostomi</taxon>
        <taxon>Actinopterygii</taxon>
        <taxon>Neopterygii</taxon>
        <taxon>Teleostei</taxon>
        <taxon>Ostariophysi</taxon>
        <taxon>Cypriniformes</taxon>
        <taxon>Nemacheilidae</taxon>
        <taxon>Triplophysa</taxon>
    </lineage>
</organism>
<dbReference type="GO" id="GO:0016874">
    <property type="term" value="F:ligase activity"/>
    <property type="evidence" value="ECO:0007669"/>
    <property type="project" value="UniProtKB-KW"/>
</dbReference>
<keyword evidence="4" id="KW-0808">Transferase</keyword>
<evidence type="ECO:0000256" key="12">
    <source>
        <dbReference type="SAM" id="Phobius"/>
    </source>
</evidence>
<reference evidence="14 15" key="1">
    <citation type="journal article" date="2019" name="Mol. Ecol. Resour.">
        <title>Chromosome-level genome assembly of Triplophysa tibetana, a fish adapted to the harsh high-altitude environment of the Tibetan Plateau.</title>
        <authorList>
            <person name="Yang X."/>
            <person name="Liu H."/>
            <person name="Ma Z."/>
            <person name="Zou Y."/>
            <person name="Zou M."/>
            <person name="Mao Y."/>
            <person name="Li X."/>
            <person name="Wang H."/>
            <person name="Chen T."/>
            <person name="Wang W."/>
            <person name="Yang R."/>
        </authorList>
    </citation>
    <scope>NUCLEOTIDE SEQUENCE [LARGE SCALE GENOMIC DNA]</scope>
    <source>
        <strain evidence="14">TTIB1903HZAU</strain>
        <tissue evidence="14">Muscle</tissue>
    </source>
</reference>
<comment type="caution">
    <text evidence="14">The sequence shown here is derived from an EMBL/GenBank/DDBJ whole genome shotgun (WGS) entry which is preliminary data.</text>
</comment>
<keyword evidence="5 12" id="KW-0812">Transmembrane</keyword>
<keyword evidence="14" id="KW-0436">Ligase</keyword>
<evidence type="ECO:0000313" key="15">
    <source>
        <dbReference type="Proteomes" id="UP000324632"/>
    </source>
</evidence>
<accession>A0A5A9PCZ6</accession>
<evidence type="ECO:0000256" key="9">
    <source>
        <dbReference type="ARBA" id="ARBA00022833"/>
    </source>
</evidence>
<keyword evidence="8" id="KW-0833">Ubl conjugation pathway</keyword>
<dbReference type="GO" id="GO:0061630">
    <property type="term" value="F:ubiquitin protein ligase activity"/>
    <property type="evidence" value="ECO:0007669"/>
    <property type="project" value="UniProtKB-EC"/>
</dbReference>
<name>A0A5A9PCZ6_9TELE</name>
<dbReference type="EC" id="2.3.2.27" evidence="3"/>
<comment type="catalytic activity">
    <reaction evidence="1">
        <text>S-ubiquitinyl-[E2 ubiquitin-conjugating enzyme]-L-cysteine + [acceptor protein]-L-lysine = [E2 ubiquitin-conjugating enzyme]-L-cysteine + N(6)-ubiquitinyl-[acceptor protein]-L-lysine.</text>
        <dbReference type="EC" id="2.3.2.27"/>
    </reaction>
</comment>
<evidence type="ECO:0000256" key="4">
    <source>
        <dbReference type="ARBA" id="ARBA00022679"/>
    </source>
</evidence>
<dbReference type="AlphaFoldDB" id="A0A5A9PCZ6"/>
<evidence type="ECO:0000256" key="7">
    <source>
        <dbReference type="ARBA" id="ARBA00022771"/>
    </source>
</evidence>
<evidence type="ECO:0000256" key="2">
    <source>
        <dbReference type="ARBA" id="ARBA00004141"/>
    </source>
</evidence>
<dbReference type="GO" id="GO:0016020">
    <property type="term" value="C:membrane"/>
    <property type="evidence" value="ECO:0007669"/>
    <property type="project" value="UniProtKB-SubCell"/>
</dbReference>
<dbReference type="GO" id="GO:0008270">
    <property type="term" value="F:zinc ion binding"/>
    <property type="evidence" value="ECO:0007669"/>
    <property type="project" value="UniProtKB-KW"/>
</dbReference>
<evidence type="ECO:0000256" key="3">
    <source>
        <dbReference type="ARBA" id="ARBA00012483"/>
    </source>
</evidence>
<keyword evidence="9" id="KW-0862">Zinc</keyword>
<proteinExistence type="predicted"/>